<keyword evidence="2" id="KW-1185">Reference proteome</keyword>
<protein>
    <submittedName>
        <fullName evidence="1">Uncharacterized protein</fullName>
    </submittedName>
</protein>
<dbReference type="Proteomes" id="UP001165378">
    <property type="component" value="Unassembled WGS sequence"/>
</dbReference>
<dbReference type="AlphaFoldDB" id="A0AA41Q308"/>
<dbReference type="EMBL" id="JAKFHA010000015">
    <property type="protein sequence ID" value="MCF2530287.1"/>
    <property type="molecule type" value="Genomic_DNA"/>
</dbReference>
<comment type="caution">
    <text evidence="1">The sequence shown here is derived from an EMBL/GenBank/DDBJ whole genome shotgun (WGS) entry which is preliminary data.</text>
</comment>
<sequence length="115" mass="12387">MTGRTACAHTWEHRLLGRSADGVHTNRWTCAKCAATEVTFIRRAVCARVPSTGGADLVAGHVWAAVPGVAMTRCAACARVTIRAEAVCPDDAHDWPPDGDSRCNRCGHTVLDLYR</sequence>
<proteinExistence type="predicted"/>
<name>A0AA41Q308_9ACTN</name>
<reference evidence="1" key="1">
    <citation type="submission" date="2022-01" db="EMBL/GenBank/DDBJ databases">
        <title>Genome-Based Taxonomic Classification of the Phylum Actinobacteria.</title>
        <authorList>
            <person name="Gao Y."/>
        </authorList>
    </citation>
    <scope>NUCLEOTIDE SEQUENCE</scope>
    <source>
        <strain evidence="1">KLBMP 8922</strain>
    </source>
</reference>
<gene>
    <name evidence="1" type="ORF">LZ495_24125</name>
</gene>
<accession>A0AA41Q308</accession>
<evidence type="ECO:0000313" key="1">
    <source>
        <dbReference type="EMBL" id="MCF2530287.1"/>
    </source>
</evidence>
<dbReference type="RefSeq" id="WP_235054949.1">
    <property type="nucleotide sequence ID" value="NZ_JAKFHA010000015.1"/>
</dbReference>
<evidence type="ECO:0000313" key="2">
    <source>
        <dbReference type="Proteomes" id="UP001165378"/>
    </source>
</evidence>
<organism evidence="1 2">
    <name type="scientific">Yinghuangia soli</name>
    <dbReference type="NCBI Taxonomy" id="2908204"/>
    <lineage>
        <taxon>Bacteria</taxon>
        <taxon>Bacillati</taxon>
        <taxon>Actinomycetota</taxon>
        <taxon>Actinomycetes</taxon>
        <taxon>Kitasatosporales</taxon>
        <taxon>Streptomycetaceae</taxon>
        <taxon>Yinghuangia</taxon>
    </lineage>
</organism>